<feature type="signal peptide" evidence="2">
    <location>
        <begin position="1"/>
        <end position="20"/>
    </location>
</feature>
<dbReference type="AlphaFoldDB" id="A0A401RYD0"/>
<keyword evidence="2" id="KW-0732">Signal</keyword>
<keyword evidence="4" id="KW-1185">Reference proteome</keyword>
<dbReference type="Pfam" id="PF00612">
    <property type="entry name" value="IQ"/>
    <property type="match status" value="1"/>
</dbReference>
<evidence type="ECO:0000313" key="3">
    <source>
        <dbReference type="EMBL" id="GCC23161.1"/>
    </source>
</evidence>
<dbReference type="OMA" id="YQPLPWQ"/>
<accession>A0A401RYD0</accession>
<evidence type="ECO:0000256" key="2">
    <source>
        <dbReference type="SAM" id="SignalP"/>
    </source>
</evidence>
<feature type="region of interest" description="Disordered" evidence="1">
    <location>
        <begin position="47"/>
        <end position="89"/>
    </location>
</feature>
<feature type="compositionally biased region" description="Basic and acidic residues" evidence="1">
    <location>
        <begin position="53"/>
        <end position="62"/>
    </location>
</feature>
<feature type="chain" id="PRO_5018972695" description="Chloride channel CLIC-like protein 1" evidence="2">
    <location>
        <begin position="21"/>
        <end position="118"/>
    </location>
</feature>
<dbReference type="Proteomes" id="UP000287033">
    <property type="component" value="Unassembled WGS sequence"/>
</dbReference>
<evidence type="ECO:0000313" key="4">
    <source>
        <dbReference type="Proteomes" id="UP000287033"/>
    </source>
</evidence>
<reference evidence="3 4" key="1">
    <citation type="journal article" date="2018" name="Nat. Ecol. Evol.">
        <title>Shark genomes provide insights into elasmobranch evolution and the origin of vertebrates.</title>
        <authorList>
            <person name="Hara Y"/>
            <person name="Yamaguchi K"/>
            <person name="Onimaru K"/>
            <person name="Kadota M"/>
            <person name="Koyanagi M"/>
            <person name="Keeley SD"/>
            <person name="Tatsumi K"/>
            <person name="Tanaka K"/>
            <person name="Motone F"/>
            <person name="Kageyama Y"/>
            <person name="Nozu R"/>
            <person name="Adachi N"/>
            <person name="Nishimura O"/>
            <person name="Nakagawa R"/>
            <person name="Tanegashima C"/>
            <person name="Kiyatake I"/>
            <person name="Matsumoto R"/>
            <person name="Murakumo K"/>
            <person name="Nishida K"/>
            <person name="Terakita A"/>
            <person name="Kuratani S"/>
            <person name="Sato K"/>
            <person name="Hyodo S Kuraku.S."/>
        </authorList>
    </citation>
    <scope>NUCLEOTIDE SEQUENCE [LARGE SCALE GENOMIC DNA]</scope>
</reference>
<protein>
    <recommendedName>
        <fullName evidence="5">Chloride channel CLIC-like protein 1</fullName>
    </recommendedName>
</protein>
<comment type="caution">
    <text evidence="3">The sequence shown here is derived from an EMBL/GenBank/DDBJ whole genome shotgun (WGS) entry which is preliminary data.</text>
</comment>
<dbReference type="InterPro" id="IPR000048">
    <property type="entry name" value="IQ_motif_EF-hand-BS"/>
</dbReference>
<dbReference type="PROSITE" id="PS50096">
    <property type="entry name" value="IQ"/>
    <property type="match status" value="1"/>
</dbReference>
<dbReference type="OrthoDB" id="9049358at2759"/>
<organism evidence="3 4">
    <name type="scientific">Chiloscyllium punctatum</name>
    <name type="common">Brownbanded bambooshark</name>
    <name type="synonym">Hemiscyllium punctatum</name>
    <dbReference type="NCBI Taxonomy" id="137246"/>
    <lineage>
        <taxon>Eukaryota</taxon>
        <taxon>Metazoa</taxon>
        <taxon>Chordata</taxon>
        <taxon>Craniata</taxon>
        <taxon>Vertebrata</taxon>
        <taxon>Chondrichthyes</taxon>
        <taxon>Elasmobranchii</taxon>
        <taxon>Galeomorphii</taxon>
        <taxon>Galeoidea</taxon>
        <taxon>Orectolobiformes</taxon>
        <taxon>Hemiscylliidae</taxon>
        <taxon>Chiloscyllium</taxon>
    </lineage>
</organism>
<gene>
    <name evidence="3" type="ORF">chiPu_0001554</name>
</gene>
<sequence>MLGTLMTVLFLVARMVGKFGTEMFREEPVRYRVYQPLPWYVQSVRHNRNRRSSQLEEKDAGSRRRSVNSFKNSTVKGIPHPSSEGRSNFLESNCERAAVTIQSQYRRYQRRKKCGRDL</sequence>
<proteinExistence type="predicted"/>
<name>A0A401RYD0_CHIPU</name>
<evidence type="ECO:0000256" key="1">
    <source>
        <dbReference type="SAM" id="MobiDB-lite"/>
    </source>
</evidence>
<dbReference type="EMBL" id="BEZZ01000023">
    <property type="protein sequence ID" value="GCC23161.1"/>
    <property type="molecule type" value="Genomic_DNA"/>
</dbReference>
<evidence type="ECO:0008006" key="5">
    <source>
        <dbReference type="Google" id="ProtNLM"/>
    </source>
</evidence>